<feature type="domain" description="DUF5777" evidence="2">
    <location>
        <begin position="45"/>
        <end position="287"/>
    </location>
</feature>
<dbReference type="RefSeq" id="WP_170227038.1">
    <property type="nucleotide sequence ID" value="NZ_VORB01000004.1"/>
</dbReference>
<dbReference type="AlphaFoldDB" id="A0A5C6VAE0"/>
<gene>
    <name evidence="3" type="ORF">FRX97_05555</name>
</gene>
<dbReference type="EMBL" id="VORB01000004">
    <property type="protein sequence ID" value="TXC81471.1"/>
    <property type="molecule type" value="Genomic_DNA"/>
</dbReference>
<keyword evidence="4" id="KW-1185">Reference proteome</keyword>
<feature type="chain" id="PRO_5022858672" description="DUF5777 domain-containing protein" evidence="1">
    <location>
        <begin position="23"/>
        <end position="300"/>
    </location>
</feature>
<keyword evidence="1" id="KW-0732">Signal</keyword>
<dbReference type="InterPro" id="IPR045916">
    <property type="entry name" value="DUF5777"/>
</dbReference>
<sequence length="300" mass="33755">MVEKITSLLAFVLVLLTGMVQAQDDLFSELDEVQTEDVKYETAFFKQTRVVNSPSIEMTAPGVMNFMIQHRFGTINNGFYDLFGIDNSQVRLSFDFGLTPYLMVGIGRSGLEKTFDLNTKLRILRQQKGTRNIPVSVSFYGATFYKTLKSINELTTANRLSYLGQVIIARKFSPNFSLQVSPTIVHENLTELRSVDNDIFAIGVGARQKVSKRVAINFDYVYRLPGNYLTNTYNSLALGVDIETGGHVFSLHLTNSRGMFDKAYVTETYGDLGNGDLYFGFNINRVFTVAKSREKKELGL</sequence>
<dbReference type="Proteomes" id="UP000321168">
    <property type="component" value="Unassembled WGS sequence"/>
</dbReference>
<reference evidence="3 4" key="1">
    <citation type="submission" date="2019-08" db="EMBL/GenBank/DDBJ databases">
        <title>Genome of Luteibaculum oceani JCM 18817.</title>
        <authorList>
            <person name="Bowman J.P."/>
        </authorList>
    </citation>
    <scope>NUCLEOTIDE SEQUENCE [LARGE SCALE GENOMIC DNA]</scope>
    <source>
        <strain evidence="3 4">JCM 18817</strain>
    </source>
</reference>
<comment type="caution">
    <text evidence="3">The sequence shown here is derived from an EMBL/GenBank/DDBJ whole genome shotgun (WGS) entry which is preliminary data.</text>
</comment>
<evidence type="ECO:0000313" key="3">
    <source>
        <dbReference type="EMBL" id="TXC81471.1"/>
    </source>
</evidence>
<evidence type="ECO:0000256" key="1">
    <source>
        <dbReference type="SAM" id="SignalP"/>
    </source>
</evidence>
<evidence type="ECO:0000259" key="2">
    <source>
        <dbReference type="Pfam" id="PF19089"/>
    </source>
</evidence>
<feature type="signal peptide" evidence="1">
    <location>
        <begin position="1"/>
        <end position="22"/>
    </location>
</feature>
<proteinExistence type="predicted"/>
<organism evidence="3 4">
    <name type="scientific">Luteibaculum oceani</name>
    <dbReference type="NCBI Taxonomy" id="1294296"/>
    <lineage>
        <taxon>Bacteria</taxon>
        <taxon>Pseudomonadati</taxon>
        <taxon>Bacteroidota</taxon>
        <taxon>Flavobacteriia</taxon>
        <taxon>Flavobacteriales</taxon>
        <taxon>Luteibaculaceae</taxon>
        <taxon>Luteibaculum</taxon>
    </lineage>
</organism>
<name>A0A5C6VAE0_9FLAO</name>
<evidence type="ECO:0000313" key="4">
    <source>
        <dbReference type="Proteomes" id="UP000321168"/>
    </source>
</evidence>
<dbReference type="Pfam" id="PF19089">
    <property type="entry name" value="DUF5777"/>
    <property type="match status" value="1"/>
</dbReference>
<accession>A0A5C6VAE0</accession>
<protein>
    <recommendedName>
        <fullName evidence="2">DUF5777 domain-containing protein</fullName>
    </recommendedName>
</protein>